<reference evidence="1" key="1">
    <citation type="journal article" date="2023" name="Nat. Commun.">
        <title>Diploid and tetraploid genomes of Acorus and the evolution of monocots.</title>
        <authorList>
            <person name="Ma L."/>
            <person name="Liu K.W."/>
            <person name="Li Z."/>
            <person name="Hsiao Y.Y."/>
            <person name="Qi Y."/>
            <person name="Fu T."/>
            <person name="Tang G.D."/>
            <person name="Zhang D."/>
            <person name="Sun W.H."/>
            <person name="Liu D.K."/>
            <person name="Li Y."/>
            <person name="Chen G.Z."/>
            <person name="Liu X.D."/>
            <person name="Liao X.Y."/>
            <person name="Jiang Y.T."/>
            <person name="Yu X."/>
            <person name="Hao Y."/>
            <person name="Huang J."/>
            <person name="Zhao X.W."/>
            <person name="Ke S."/>
            <person name="Chen Y.Y."/>
            <person name="Wu W.L."/>
            <person name="Hsu J.L."/>
            <person name="Lin Y.F."/>
            <person name="Huang M.D."/>
            <person name="Li C.Y."/>
            <person name="Huang L."/>
            <person name="Wang Z.W."/>
            <person name="Zhao X."/>
            <person name="Zhong W.Y."/>
            <person name="Peng D.H."/>
            <person name="Ahmad S."/>
            <person name="Lan S."/>
            <person name="Zhang J.S."/>
            <person name="Tsai W.C."/>
            <person name="Van de Peer Y."/>
            <person name="Liu Z.J."/>
        </authorList>
    </citation>
    <scope>NUCLEOTIDE SEQUENCE</scope>
    <source>
        <strain evidence="1">CP</strain>
    </source>
</reference>
<organism evidence="1 2">
    <name type="scientific">Acorus calamus</name>
    <name type="common">Sweet flag</name>
    <dbReference type="NCBI Taxonomy" id="4465"/>
    <lineage>
        <taxon>Eukaryota</taxon>
        <taxon>Viridiplantae</taxon>
        <taxon>Streptophyta</taxon>
        <taxon>Embryophyta</taxon>
        <taxon>Tracheophyta</taxon>
        <taxon>Spermatophyta</taxon>
        <taxon>Magnoliopsida</taxon>
        <taxon>Liliopsida</taxon>
        <taxon>Acoraceae</taxon>
        <taxon>Acorus</taxon>
    </lineage>
</organism>
<evidence type="ECO:0000313" key="1">
    <source>
        <dbReference type="EMBL" id="KAK1312817.1"/>
    </source>
</evidence>
<sequence length="238" mass="27122">MNEAIFQFRFGRCVNMSAEGVEWLVGKCCVNEKFVNIDFCVTDRFILGLRLSSRSFTQHVGSQQIFRQTSTVIQPLEDMLSSSDFGKEVADMLVHVIHDGHIFNRHANYISDFIYRNASTLGLEYQMLRITIKLEDLVISFCEDTFFFINYITMNLENVECNIPADMSEPGQLSLLHPPIAGCDANVKHGVFILQMIHSQTQTLYLLSIKDMPSLLSYPSTGTVDMRKLTLDCYVYDG</sequence>
<dbReference type="Proteomes" id="UP001180020">
    <property type="component" value="Unassembled WGS sequence"/>
</dbReference>
<name>A0AAV9EL01_ACOCL</name>
<dbReference type="EMBL" id="JAUJYO010000007">
    <property type="protein sequence ID" value="KAK1312817.1"/>
    <property type="molecule type" value="Genomic_DNA"/>
</dbReference>
<evidence type="ECO:0000313" key="2">
    <source>
        <dbReference type="Proteomes" id="UP001180020"/>
    </source>
</evidence>
<comment type="caution">
    <text evidence="1">The sequence shown here is derived from an EMBL/GenBank/DDBJ whole genome shotgun (WGS) entry which is preliminary data.</text>
</comment>
<proteinExistence type="predicted"/>
<reference evidence="1" key="2">
    <citation type="submission" date="2023-06" db="EMBL/GenBank/DDBJ databases">
        <authorList>
            <person name="Ma L."/>
            <person name="Liu K.-W."/>
            <person name="Li Z."/>
            <person name="Hsiao Y.-Y."/>
            <person name="Qi Y."/>
            <person name="Fu T."/>
            <person name="Tang G."/>
            <person name="Zhang D."/>
            <person name="Sun W.-H."/>
            <person name="Liu D.-K."/>
            <person name="Li Y."/>
            <person name="Chen G.-Z."/>
            <person name="Liu X.-D."/>
            <person name="Liao X.-Y."/>
            <person name="Jiang Y.-T."/>
            <person name="Yu X."/>
            <person name="Hao Y."/>
            <person name="Huang J."/>
            <person name="Zhao X.-W."/>
            <person name="Ke S."/>
            <person name="Chen Y.-Y."/>
            <person name="Wu W.-L."/>
            <person name="Hsu J.-L."/>
            <person name="Lin Y.-F."/>
            <person name="Huang M.-D."/>
            <person name="Li C.-Y."/>
            <person name="Huang L."/>
            <person name="Wang Z.-W."/>
            <person name="Zhao X."/>
            <person name="Zhong W.-Y."/>
            <person name="Peng D.-H."/>
            <person name="Ahmad S."/>
            <person name="Lan S."/>
            <person name="Zhang J.-S."/>
            <person name="Tsai W.-C."/>
            <person name="Van De Peer Y."/>
            <person name="Liu Z.-J."/>
        </authorList>
    </citation>
    <scope>NUCLEOTIDE SEQUENCE</scope>
    <source>
        <strain evidence="1">CP</strain>
        <tissue evidence="1">Leaves</tissue>
    </source>
</reference>
<accession>A0AAV9EL01</accession>
<gene>
    <name evidence="1" type="ORF">QJS10_CPA07g00654</name>
</gene>
<dbReference type="AlphaFoldDB" id="A0AAV9EL01"/>
<keyword evidence="2" id="KW-1185">Reference proteome</keyword>
<protein>
    <submittedName>
        <fullName evidence="1">Uncharacterized protein</fullName>
    </submittedName>
</protein>